<evidence type="ECO:0000313" key="7">
    <source>
        <dbReference type="RefSeq" id="XP_060668165.1"/>
    </source>
</evidence>
<dbReference type="Pfam" id="PF23286">
    <property type="entry name" value="LRR_13"/>
    <property type="match status" value="1"/>
</dbReference>
<dbReference type="InterPro" id="IPR044974">
    <property type="entry name" value="Disease_R_plants"/>
</dbReference>
<dbReference type="Pfam" id="PF20160">
    <property type="entry name" value="C-JID"/>
    <property type="match status" value="1"/>
</dbReference>
<reference evidence="7" key="1">
    <citation type="submission" date="2025-08" db="UniProtKB">
        <authorList>
            <consortium name="RefSeq"/>
        </authorList>
    </citation>
    <scope>IDENTIFICATION</scope>
    <source>
        <tissue evidence="7">Seedling</tissue>
    </source>
</reference>
<keyword evidence="2" id="KW-0677">Repeat</keyword>
<protein>
    <submittedName>
        <fullName evidence="7">Disease resistance-like protein DSC1</fullName>
    </submittedName>
</protein>
<dbReference type="SUPFAM" id="SSF52058">
    <property type="entry name" value="L domain-like"/>
    <property type="match status" value="1"/>
</dbReference>
<name>A0ABM3ZUL8_ZIZJJ</name>
<dbReference type="InterPro" id="IPR045344">
    <property type="entry name" value="C-JID"/>
</dbReference>
<dbReference type="RefSeq" id="XP_060668165.1">
    <property type="nucleotide sequence ID" value="XM_060812182.1"/>
</dbReference>
<dbReference type="InterPro" id="IPR011713">
    <property type="entry name" value="Leu-rich_rpt_3"/>
</dbReference>
<dbReference type="GeneID" id="107412402"/>
<feature type="domain" description="Disease resistance protein RPS4B/Roq1-like leucine-rich repeats" evidence="5">
    <location>
        <begin position="288"/>
        <end position="400"/>
    </location>
</feature>
<sequence length="653" mass="74437">MICCKKWVEKLSEKTTKQPGDRSRLWKTENIHYVFKGNRGSAKVEGIFLNTSEMKEIILSPEIFSQMHNLRLLKIYNFDEEEKCKLKFPQGLHCLPDALTYLYWDGYPLKSLPSYFSPENIVILQMPYSQLEELWNGIQDLGKLIEMDLSHSKHLTKIPDAAHAPNLETINLEYCIKLVLEGCTEIKEVPSSIGSLDKLESLNLHNGKVLMNLPSSTSNMDSLKSLSLSACASIDMFPSLPRFLSRLDISGTPIKAVPSSVDELSGLVKFYLKGCKRLESLPTRIYNLKALTFLSLSVCSKLRYIPEISEPLESLRFLHLDETRSKEPPSSIGNLKGLTEENLDNCCKLKALPDSINKLNNTEHFSLFGCSKLEKFPTLSTSLANSNACQHSLDLKFFNCMMLDHEASRGIMADVHIRILRMAASTLKAKNEFPFFASPSLRIWCPGNEIPDWFTYQTEGDETPDWFTRPSKGSSLNIQLPLNWHSNLLGIALCTVVAFRNCDRNLPLWISCKCSLKRNNGIGHKFNWFMNWNRMMASKTWGVAESDHMFRWYDHSIFEDFIKKQANFFSSTCNATFIFNPVHQFSTITKCGINLLYAQDAERLGILSQDDREPDVKHNITKRSRNAFEAGEGVIFISSDEEEEDDQPNPKRI</sequence>
<feature type="domain" description="C-JID" evidence="4">
    <location>
        <begin position="460"/>
        <end position="602"/>
    </location>
</feature>
<dbReference type="PANTHER" id="PTHR11017:SF479">
    <property type="entry name" value="DISEASE RESISTANCE PROTEIN (TIR-NBS-LRR CLASS) FAMILY"/>
    <property type="match status" value="1"/>
</dbReference>
<dbReference type="Proteomes" id="UP001652623">
    <property type="component" value="Chromosome 10"/>
</dbReference>
<dbReference type="PANTHER" id="PTHR11017">
    <property type="entry name" value="LEUCINE-RICH REPEAT-CONTAINING PROTEIN"/>
    <property type="match status" value="1"/>
</dbReference>
<evidence type="ECO:0000256" key="3">
    <source>
        <dbReference type="ARBA" id="ARBA00022821"/>
    </source>
</evidence>
<evidence type="ECO:0000313" key="6">
    <source>
        <dbReference type="Proteomes" id="UP001652623"/>
    </source>
</evidence>
<keyword evidence="6" id="KW-1185">Reference proteome</keyword>
<evidence type="ECO:0000259" key="5">
    <source>
        <dbReference type="Pfam" id="PF23286"/>
    </source>
</evidence>
<proteinExistence type="predicted"/>
<organism evidence="6 7">
    <name type="scientific">Ziziphus jujuba</name>
    <name type="common">Chinese jujube</name>
    <name type="synonym">Ziziphus sativa</name>
    <dbReference type="NCBI Taxonomy" id="326968"/>
    <lineage>
        <taxon>Eukaryota</taxon>
        <taxon>Viridiplantae</taxon>
        <taxon>Streptophyta</taxon>
        <taxon>Embryophyta</taxon>
        <taxon>Tracheophyta</taxon>
        <taxon>Spermatophyta</taxon>
        <taxon>Magnoliopsida</taxon>
        <taxon>eudicotyledons</taxon>
        <taxon>Gunneridae</taxon>
        <taxon>Pentapetalae</taxon>
        <taxon>rosids</taxon>
        <taxon>fabids</taxon>
        <taxon>Rosales</taxon>
        <taxon>Rhamnaceae</taxon>
        <taxon>Paliureae</taxon>
        <taxon>Ziziphus</taxon>
    </lineage>
</organism>
<dbReference type="InterPro" id="IPR058546">
    <property type="entry name" value="RPS4B/Roq1-like_LRR"/>
</dbReference>
<keyword evidence="1" id="KW-0433">Leucine-rich repeat</keyword>
<keyword evidence="3" id="KW-0611">Plant defense</keyword>
<gene>
    <name evidence="7" type="primary">LOC107412402</name>
</gene>
<evidence type="ECO:0000256" key="2">
    <source>
        <dbReference type="ARBA" id="ARBA00022737"/>
    </source>
</evidence>
<dbReference type="Pfam" id="PF07725">
    <property type="entry name" value="LRR_3"/>
    <property type="match status" value="1"/>
</dbReference>
<dbReference type="InterPro" id="IPR032675">
    <property type="entry name" value="LRR_dom_sf"/>
</dbReference>
<accession>A0ABM3ZUL8</accession>
<evidence type="ECO:0000259" key="4">
    <source>
        <dbReference type="Pfam" id="PF20160"/>
    </source>
</evidence>
<dbReference type="Gene3D" id="3.80.10.10">
    <property type="entry name" value="Ribonuclease Inhibitor"/>
    <property type="match status" value="2"/>
</dbReference>
<evidence type="ECO:0000256" key="1">
    <source>
        <dbReference type="ARBA" id="ARBA00022614"/>
    </source>
</evidence>